<accession>A0AAD1XGX5</accession>
<evidence type="ECO:0000313" key="2">
    <source>
        <dbReference type="Proteomes" id="UP001295684"/>
    </source>
</evidence>
<gene>
    <name evidence="1" type="ORF">ECRASSUSDP1_LOCUS13308</name>
</gene>
<comment type="caution">
    <text evidence="1">The sequence shown here is derived from an EMBL/GenBank/DDBJ whole genome shotgun (WGS) entry which is preliminary data.</text>
</comment>
<protein>
    <submittedName>
        <fullName evidence="1">Uncharacterized protein</fullName>
    </submittedName>
</protein>
<sequence length="245" mass="28496">MKVNDKISDDVYYNIYSKECEKKIVQTKSVDDKEIYSHIDLSLNRYKNIQFMGALQPISLMNTESLLLTMMKSKSKNLSKFLCSSVPQKVSEVIFSSCIKERFLFSKYFNQTMRSSSKIQTDACFAEFAISFRQLRRLISAYRHVEYLYLQNCKLSIPVVPDFSQSLKNAKIIKLDISESGLKRASDWKINPLELDNLIKGLTTSEDLRRTLIKIRLEDDIRENSSICQILHERGFHKTKVTPHL</sequence>
<keyword evidence="2" id="KW-1185">Reference proteome</keyword>
<organism evidence="1 2">
    <name type="scientific">Euplotes crassus</name>
    <dbReference type="NCBI Taxonomy" id="5936"/>
    <lineage>
        <taxon>Eukaryota</taxon>
        <taxon>Sar</taxon>
        <taxon>Alveolata</taxon>
        <taxon>Ciliophora</taxon>
        <taxon>Intramacronucleata</taxon>
        <taxon>Spirotrichea</taxon>
        <taxon>Hypotrichia</taxon>
        <taxon>Euplotida</taxon>
        <taxon>Euplotidae</taxon>
        <taxon>Moneuplotes</taxon>
    </lineage>
</organism>
<dbReference type="AlphaFoldDB" id="A0AAD1XGX5"/>
<dbReference type="EMBL" id="CAMPGE010013241">
    <property type="protein sequence ID" value="CAI2371981.1"/>
    <property type="molecule type" value="Genomic_DNA"/>
</dbReference>
<proteinExistence type="predicted"/>
<evidence type="ECO:0000313" key="1">
    <source>
        <dbReference type="EMBL" id="CAI2371981.1"/>
    </source>
</evidence>
<name>A0AAD1XGX5_EUPCR</name>
<reference evidence="1" key="1">
    <citation type="submission" date="2023-07" db="EMBL/GenBank/DDBJ databases">
        <authorList>
            <consortium name="AG Swart"/>
            <person name="Singh M."/>
            <person name="Singh A."/>
            <person name="Seah K."/>
            <person name="Emmerich C."/>
        </authorList>
    </citation>
    <scope>NUCLEOTIDE SEQUENCE</scope>
    <source>
        <strain evidence="1">DP1</strain>
    </source>
</reference>
<dbReference type="Proteomes" id="UP001295684">
    <property type="component" value="Unassembled WGS sequence"/>
</dbReference>